<comment type="caution">
    <text evidence="2">The sequence shown here is derived from an EMBL/GenBank/DDBJ whole genome shotgun (WGS) entry which is preliminary data.</text>
</comment>
<evidence type="ECO:0000259" key="1">
    <source>
        <dbReference type="Pfam" id="PF00483"/>
    </source>
</evidence>
<dbReference type="EMBL" id="DVOG01000027">
    <property type="protein sequence ID" value="HIV03711.1"/>
    <property type="molecule type" value="Genomic_DNA"/>
</dbReference>
<evidence type="ECO:0000313" key="2">
    <source>
        <dbReference type="EMBL" id="HIV03711.1"/>
    </source>
</evidence>
<feature type="non-terminal residue" evidence="2">
    <location>
        <position position="157"/>
    </location>
</feature>
<dbReference type="CDD" id="cd04181">
    <property type="entry name" value="NTP_transferase"/>
    <property type="match status" value="1"/>
</dbReference>
<reference evidence="2" key="2">
    <citation type="journal article" date="2021" name="PeerJ">
        <title>Extensive microbial diversity within the chicken gut microbiome revealed by metagenomics and culture.</title>
        <authorList>
            <person name="Gilroy R."/>
            <person name="Ravi A."/>
            <person name="Getino M."/>
            <person name="Pursley I."/>
            <person name="Horton D.L."/>
            <person name="Alikhan N.F."/>
            <person name="Baker D."/>
            <person name="Gharbi K."/>
            <person name="Hall N."/>
            <person name="Watson M."/>
            <person name="Adriaenssens E.M."/>
            <person name="Foster-Nyarko E."/>
            <person name="Jarju S."/>
            <person name="Secka A."/>
            <person name="Antonio M."/>
            <person name="Oren A."/>
            <person name="Chaudhuri R.R."/>
            <person name="La Ragione R."/>
            <person name="Hildebrand F."/>
            <person name="Pallen M.J."/>
        </authorList>
    </citation>
    <scope>NUCLEOTIDE SEQUENCE</scope>
    <source>
        <strain evidence="2">10669</strain>
    </source>
</reference>
<reference evidence="2" key="1">
    <citation type="submission" date="2020-10" db="EMBL/GenBank/DDBJ databases">
        <authorList>
            <person name="Gilroy R."/>
        </authorList>
    </citation>
    <scope>NUCLEOTIDE SEQUENCE</scope>
    <source>
        <strain evidence="2">10669</strain>
    </source>
</reference>
<dbReference type="Pfam" id="PF00483">
    <property type="entry name" value="NTP_transferase"/>
    <property type="match status" value="1"/>
</dbReference>
<gene>
    <name evidence="2" type="ORF">IAC75_00980</name>
</gene>
<proteinExistence type="predicted"/>
<evidence type="ECO:0000313" key="3">
    <source>
        <dbReference type="Proteomes" id="UP000886812"/>
    </source>
</evidence>
<dbReference type="SUPFAM" id="SSF53448">
    <property type="entry name" value="Nucleotide-diphospho-sugar transferases"/>
    <property type="match status" value="1"/>
</dbReference>
<name>A0A9D1NIX1_9BACT</name>
<dbReference type="InterPro" id="IPR029044">
    <property type="entry name" value="Nucleotide-diphossugar_trans"/>
</dbReference>
<dbReference type="InterPro" id="IPR005835">
    <property type="entry name" value="NTP_transferase_dom"/>
</dbReference>
<dbReference type="InterPro" id="IPR050486">
    <property type="entry name" value="Mannose-1P_guanyltransferase"/>
</dbReference>
<dbReference type="Proteomes" id="UP000886812">
    <property type="component" value="Unassembled WGS sequence"/>
</dbReference>
<accession>A0A9D1NIX1</accession>
<sequence>MSFPKTAFLLGAGLGTRLRPLTDRCPKPLLPLGGKPILCRAMDALLACGAERFIVNTHHAAGVYAEKFPTGTYRGAPVAFVHEPVLLDTGGGLKNIEPLLSPDDENLLLFNGDVFAALDLKKLAAEHARSRALATLLLRTDARGNVEFDDAAGTVLD</sequence>
<dbReference type="AlphaFoldDB" id="A0A9D1NIX1"/>
<organism evidence="2 3">
    <name type="scientific">Candidatus Spyradosoma merdigallinarum</name>
    <dbReference type="NCBI Taxonomy" id="2840950"/>
    <lineage>
        <taxon>Bacteria</taxon>
        <taxon>Pseudomonadati</taxon>
        <taxon>Verrucomicrobiota</taxon>
        <taxon>Opitutia</taxon>
        <taxon>Opitutia incertae sedis</taxon>
        <taxon>Candidatus Spyradosoma</taxon>
    </lineage>
</organism>
<feature type="domain" description="Nucleotidyl transferase" evidence="1">
    <location>
        <begin position="7"/>
        <end position="140"/>
    </location>
</feature>
<dbReference type="Gene3D" id="3.90.550.10">
    <property type="entry name" value="Spore Coat Polysaccharide Biosynthesis Protein SpsA, Chain A"/>
    <property type="match status" value="1"/>
</dbReference>
<dbReference type="PANTHER" id="PTHR22572">
    <property type="entry name" value="SUGAR-1-PHOSPHATE GUANYL TRANSFERASE"/>
    <property type="match status" value="1"/>
</dbReference>
<protein>
    <submittedName>
        <fullName evidence="2">Nucleotidyltransferase family protein</fullName>
    </submittedName>
</protein>